<gene>
    <name evidence="4" type="ORF">GOB93_12865</name>
</gene>
<dbReference type="PROSITE" id="PS51186">
    <property type="entry name" value="GNAT"/>
    <property type="match status" value="1"/>
</dbReference>
<proteinExistence type="predicted"/>
<keyword evidence="2" id="KW-0012">Acyltransferase</keyword>
<dbReference type="InterPro" id="IPR000182">
    <property type="entry name" value="GNAT_dom"/>
</dbReference>
<reference evidence="4 5" key="1">
    <citation type="journal article" date="2020" name="Int. J. Syst. Evol. Microbiol.">
        <title>Novel acetic acid bacteria from cider fermentations: Acetobacter conturbans sp. nov. and Acetobacter fallax sp. nov.</title>
        <authorList>
            <person name="Sombolestani A.S."/>
            <person name="Cleenwerck I."/>
            <person name="Cnockaert M."/>
            <person name="Borremans W."/>
            <person name="Wieme A.D."/>
            <person name="De Vuyst L."/>
            <person name="Vandamme P."/>
        </authorList>
    </citation>
    <scope>NUCLEOTIDE SEQUENCE [LARGE SCALE GENOMIC DNA]</scope>
    <source>
        <strain evidence="4 5">LMG 30640</strain>
    </source>
</reference>
<comment type="caution">
    <text evidence="4">The sequence shown here is derived from an EMBL/GenBank/DDBJ whole genome shotgun (WGS) entry which is preliminary data.</text>
</comment>
<dbReference type="Gene3D" id="3.40.630.30">
    <property type="match status" value="1"/>
</dbReference>
<protein>
    <submittedName>
        <fullName evidence="4">GNAT family N-acetyltransferase</fullName>
    </submittedName>
</protein>
<dbReference type="SUPFAM" id="SSF55729">
    <property type="entry name" value="Acyl-CoA N-acyltransferases (Nat)"/>
    <property type="match status" value="1"/>
</dbReference>
<dbReference type="Pfam" id="PF00583">
    <property type="entry name" value="Acetyltransf_1"/>
    <property type="match status" value="1"/>
</dbReference>
<dbReference type="CDD" id="cd04301">
    <property type="entry name" value="NAT_SF"/>
    <property type="match status" value="1"/>
</dbReference>
<accession>A0ABX0JRT0</accession>
<dbReference type="EMBL" id="WOTB01000017">
    <property type="protein sequence ID" value="NHN85527.1"/>
    <property type="molecule type" value="Genomic_DNA"/>
</dbReference>
<organism evidence="4 5">
    <name type="scientific">Acetobacter musti</name>
    <dbReference type="NCBI Taxonomy" id="864732"/>
    <lineage>
        <taxon>Bacteria</taxon>
        <taxon>Pseudomonadati</taxon>
        <taxon>Pseudomonadota</taxon>
        <taxon>Alphaproteobacteria</taxon>
        <taxon>Acetobacterales</taxon>
        <taxon>Acetobacteraceae</taxon>
        <taxon>Acetobacter</taxon>
    </lineage>
</organism>
<dbReference type="Proteomes" id="UP000635278">
    <property type="component" value="Unassembled WGS sequence"/>
</dbReference>
<evidence type="ECO:0000256" key="2">
    <source>
        <dbReference type="ARBA" id="ARBA00023315"/>
    </source>
</evidence>
<feature type="domain" description="N-acetyltransferase" evidence="3">
    <location>
        <begin position="3"/>
        <end position="161"/>
    </location>
</feature>
<dbReference type="InterPro" id="IPR016181">
    <property type="entry name" value="Acyl_CoA_acyltransferase"/>
</dbReference>
<evidence type="ECO:0000313" key="5">
    <source>
        <dbReference type="Proteomes" id="UP000635278"/>
    </source>
</evidence>
<dbReference type="PANTHER" id="PTHR43072:SF23">
    <property type="entry name" value="UPF0039 PROTEIN C11D3.02C"/>
    <property type="match status" value="1"/>
</dbReference>
<evidence type="ECO:0000259" key="3">
    <source>
        <dbReference type="PROSITE" id="PS51186"/>
    </source>
</evidence>
<keyword evidence="1" id="KW-0808">Transferase</keyword>
<sequence>MGFVIKPAEEWDVPAIVDITNAAVRSTTALWVSTPYSYEERLRWFRQRKDEGWPVLVAHESGQVLGFGSYGPFRAYEGYARTVEHSVYVDAGARKRGIGRALLEALTEEASRQAMHVMVGAITANNIASVALHEQCGFVKGGVLPQVGLKFGNWLDLLFMYRVLT</sequence>
<keyword evidence="5" id="KW-1185">Reference proteome</keyword>
<dbReference type="PANTHER" id="PTHR43072">
    <property type="entry name" value="N-ACETYLTRANSFERASE"/>
    <property type="match status" value="1"/>
</dbReference>
<evidence type="ECO:0000313" key="4">
    <source>
        <dbReference type="EMBL" id="NHN85527.1"/>
    </source>
</evidence>
<evidence type="ECO:0000256" key="1">
    <source>
        <dbReference type="ARBA" id="ARBA00022679"/>
    </source>
</evidence>
<name>A0ABX0JRT0_9PROT</name>
<dbReference type="RefSeq" id="WP_173583919.1">
    <property type="nucleotide sequence ID" value="NZ_WOTB01000017.1"/>
</dbReference>